<dbReference type="InterPro" id="IPR023401">
    <property type="entry name" value="ODC_N"/>
</dbReference>
<comment type="similarity">
    <text evidence="1">Belongs to the ornithine cyclodeaminase/mu-crystallin family.</text>
</comment>
<dbReference type="Proteomes" id="UP000050266">
    <property type="component" value="Unassembled WGS sequence"/>
</dbReference>
<protein>
    <submittedName>
        <fullName evidence="2">Ornithine cyclodeaminase</fullName>
    </submittedName>
</protein>
<accession>A0A0Q0CY78</accession>
<dbReference type="GO" id="GO:0005737">
    <property type="term" value="C:cytoplasm"/>
    <property type="evidence" value="ECO:0007669"/>
    <property type="project" value="TreeGrafter"/>
</dbReference>
<dbReference type="GO" id="GO:0019752">
    <property type="term" value="P:carboxylic acid metabolic process"/>
    <property type="evidence" value="ECO:0007669"/>
    <property type="project" value="UniProtKB-ARBA"/>
</dbReference>
<dbReference type="PANTHER" id="PTHR13812:SF19">
    <property type="entry name" value="KETIMINE REDUCTASE MU-CRYSTALLIN"/>
    <property type="match status" value="1"/>
</dbReference>
<dbReference type="PIRSF" id="PIRSF001439">
    <property type="entry name" value="CryM"/>
    <property type="match status" value="1"/>
</dbReference>
<dbReference type="PATRIC" id="fig|251720.4.peg.185"/>
<dbReference type="InterPro" id="IPR003462">
    <property type="entry name" value="ODC_Mu_crystall"/>
</dbReference>
<dbReference type="EMBL" id="LJRQ01000283">
    <property type="protein sequence ID" value="KPZ10223.1"/>
    <property type="molecule type" value="Genomic_DNA"/>
</dbReference>
<dbReference type="FunFam" id="3.40.50.720:FF:000311">
    <property type="entry name" value="Ornithine cyclodeaminase"/>
    <property type="match status" value="1"/>
</dbReference>
<dbReference type="Pfam" id="PF02423">
    <property type="entry name" value="OCD_Mu_crystall"/>
    <property type="match status" value="1"/>
</dbReference>
<dbReference type="Gene3D" id="3.40.50.720">
    <property type="entry name" value="NAD(P)-binding Rossmann-like Domain"/>
    <property type="match status" value="1"/>
</dbReference>
<proteinExistence type="inferred from homology"/>
<reference evidence="2 3" key="1">
    <citation type="submission" date="2015-09" db="EMBL/GenBank/DDBJ databases">
        <title>Genome announcement of multiple Pseudomonas syringae strains.</title>
        <authorList>
            <person name="Thakur S."/>
            <person name="Wang P.W."/>
            <person name="Gong Y."/>
            <person name="Weir B.S."/>
            <person name="Guttman D.S."/>
        </authorList>
    </citation>
    <scope>NUCLEOTIDE SEQUENCE [LARGE SCALE GENOMIC DNA]</scope>
    <source>
        <strain evidence="2 3">ICMP3962</strain>
    </source>
</reference>
<dbReference type="PANTHER" id="PTHR13812">
    <property type="entry name" value="KETIMINE REDUCTASE MU-CRYSTALLIN"/>
    <property type="match status" value="1"/>
</dbReference>
<dbReference type="GO" id="GO:0016491">
    <property type="term" value="F:oxidoreductase activity"/>
    <property type="evidence" value="ECO:0007669"/>
    <property type="project" value="UniProtKB-ARBA"/>
</dbReference>
<evidence type="ECO:0000256" key="1">
    <source>
        <dbReference type="ARBA" id="ARBA00008903"/>
    </source>
</evidence>
<comment type="caution">
    <text evidence="2">The sequence shown here is derived from an EMBL/GenBank/DDBJ whole genome shotgun (WGS) entry which is preliminary data.</text>
</comment>
<gene>
    <name evidence="2" type="ORF">ALO41_00143</name>
</gene>
<dbReference type="OrthoDB" id="9809203at2"/>
<dbReference type="Gene3D" id="3.30.1780.10">
    <property type="entry name" value="ornithine cyclodeaminase, domain 1"/>
    <property type="match status" value="1"/>
</dbReference>
<dbReference type="InterPro" id="IPR036291">
    <property type="entry name" value="NAD(P)-bd_dom_sf"/>
</dbReference>
<dbReference type="AlphaFoldDB" id="A0A0Q0CY78"/>
<evidence type="ECO:0000313" key="2">
    <source>
        <dbReference type="EMBL" id="KPZ10223.1"/>
    </source>
</evidence>
<dbReference type="RefSeq" id="WP_057433137.1">
    <property type="nucleotide sequence ID" value="NZ_LIHQ01000166.1"/>
</dbReference>
<organism evidence="2 3">
    <name type="scientific">Pseudomonas amygdali pv. ulmi</name>
    <dbReference type="NCBI Taxonomy" id="251720"/>
    <lineage>
        <taxon>Bacteria</taxon>
        <taxon>Pseudomonadati</taxon>
        <taxon>Pseudomonadota</taxon>
        <taxon>Gammaproteobacteria</taxon>
        <taxon>Pseudomonadales</taxon>
        <taxon>Pseudomonadaceae</taxon>
        <taxon>Pseudomonas</taxon>
        <taxon>Pseudomonas amygdali</taxon>
    </lineage>
</organism>
<dbReference type="SUPFAM" id="SSF51735">
    <property type="entry name" value="NAD(P)-binding Rossmann-fold domains"/>
    <property type="match status" value="1"/>
</dbReference>
<evidence type="ECO:0000313" key="3">
    <source>
        <dbReference type="Proteomes" id="UP000050266"/>
    </source>
</evidence>
<sequence>MQVISAESINTLLDWEGVIAALYKAHLGPRPQGAGYFLGDAAFGVLSRGVLLPGSGAGIKIASMCPANGLAIPSRPMEDAAFIVIDEQTKAIAAILDGPAITRWKTPADSVLAARKLSREDSRVLLVLGGGPIAAALVDAYLHIRPSLEKVLLWNRTPEKLDATLAALTRRGLDVCIVDDLDQALSKADIVASATSSSSPLIRGEYVRHGTHVDLLGGYRPDMQEADNTLMAKARIYVDDQANAASAGDICIPLACGAMAASQIEGDLFDLCQDAGFRRSGEDITVYKNAGGAQFDLIVSQYVIAQLARSSNR</sequence>
<name>A0A0Q0CY78_PSEA0</name>